<gene>
    <name evidence="1" type="ORF">ACFO5R_10030</name>
</gene>
<evidence type="ECO:0000313" key="1">
    <source>
        <dbReference type="EMBL" id="MFC4542266.1"/>
    </source>
</evidence>
<reference evidence="1 2" key="1">
    <citation type="journal article" date="2019" name="Int. J. Syst. Evol. Microbiol.">
        <title>The Global Catalogue of Microorganisms (GCM) 10K type strain sequencing project: providing services to taxonomists for standard genome sequencing and annotation.</title>
        <authorList>
            <consortium name="The Broad Institute Genomics Platform"/>
            <consortium name="The Broad Institute Genome Sequencing Center for Infectious Disease"/>
            <person name="Wu L."/>
            <person name="Ma J."/>
        </authorList>
    </citation>
    <scope>NUCLEOTIDE SEQUENCE [LARGE SCALE GENOMIC DNA]</scope>
    <source>
        <strain evidence="1 2">WLHS5</strain>
    </source>
</reference>
<accession>A0ABD5PQR6</accession>
<dbReference type="EMBL" id="JBHSFA010000005">
    <property type="protein sequence ID" value="MFC4542266.1"/>
    <property type="molecule type" value="Genomic_DNA"/>
</dbReference>
<dbReference type="RefSeq" id="WP_250141666.1">
    <property type="nucleotide sequence ID" value="NZ_JALIQP010000004.1"/>
</dbReference>
<name>A0ABD5PQR6_9EURY</name>
<organism evidence="1 2">
    <name type="scientific">Halosolutus amylolyticus</name>
    <dbReference type="NCBI Taxonomy" id="2932267"/>
    <lineage>
        <taxon>Archaea</taxon>
        <taxon>Methanobacteriati</taxon>
        <taxon>Methanobacteriota</taxon>
        <taxon>Stenosarchaea group</taxon>
        <taxon>Halobacteria</taxon>
        <taxon>Halobacteriales</taxon>
        <taxon>Natrialbaceae</taxon>
        <taxon>Halosolutus</taxon>
    </lineage>
</organism>
<proteinExistence type="predicted"/>
<sequence length="131" mass="14348">MTDRAINFQAIVEGVRSAADGAATVTVDDDGPIDVCRRLFEGLEERTEPTSCEFYMSPNVRRELERRLLGDGVTVESPPFLDRQIRTDVSMPDDTVLFMHPDAVTLGGTVTGTHPVGIGTLSMPDDDRPQI</sequence>
<dbReference type="AlphaFoldDB" id="A0ABD5PQR6"/>
<protein>
    <submittedName>
        <fullName evidence="1">Uncharacterized protein</fullName>
    </submittedName>
</protein>
<keyword evidence="2" id="KW-1185">Reference proteome</keyword>
<comment type="caution">
    <text evidence="1">The sequence shown here is derived from an EMBL/GenBank/DDBJ whole genome shotgun (WGS) entry which is preliminary data.</text>
</comment>
<evidence type="ECO:0000313" key="2">
    <source>
        <dbReference type="Proteomes" id="UP001595898"/>
    </source>
</evidence>
<dbReference type="Proteomes" id="UP001595898">
    <property type="component" value="Unassembled WGS sequence"/>
</dbReference>